<dbReference type="KEGG" id="geh:HYN69_10625"/>
<dbReference type="AlphaFoldDB" id="A0A2S0UM71"/>
<organism evidence="2 3">
    <name type="scientific">Paragemmobacter aquarius</name>
    <dbReference type="NCBI Taxonomy" id="2169400"/>
    <lineage>
        <taxon>Bacteria</taxon>
        <taxon>Pseudomonadati</taxon>
        <taxon>Pseudomonadota</taxon>
        <taxon>Alphaproteobacteria</taxon>
        <taxon>Rhodobacterales</taxon>
        <taxon>Paracoccaceae</taxon>
        <taxon>Paragemmobacter</taxon>
    </lineage>
</organism>
<protein>
    <submittedName>
        <fullName evidence="2">Phage portal protein</fullName>
    </submittedName>
</protein>
<gene>
    <name evidence="2" type="ORF">HYN69_10625</name>
</gene>
<reference evidence="2 3" key="1">
    <citation type="submission" date="2018-04" db="EMBL/GenBank/DDBJ databases">
        <title>Genome sequencing of Gemmobacter.</title>
        <authorList>
            <person name="Yi H."/>
            <person name="Baek M.-G."/>
        </authorList>
    </citation>
    <scope>NUCLEOTIDE SEQUENCE [LARGE SCALE GENOMIC DNA]</scope>
    <source>
        <strain evidence="2 3">HYN0069</strain>
    </source>
</reference>
<dbReference type="NCBIfam" id="TIGR01537">
    <property type="entry name" value="portal_HK97"/>
    <property type="match status" value="1"/>
</dbReference>
<dbReference type="Gene3D" id="1.20.1270.210">
    <property type="match status" value="1"/>
</dbReference>
<proteinExistence type="predicted"/>
<dbReference type="Gene3D" id="3.40.140.120">
    <property type="match status" value="1"/>
</dbReference>
<feature type="region of interest" description="Disordered" evidence="1">
    <location>
        <begin position="367"/>
        <end position="390"/>
    </location>
</feature>
<sequence>MAKQSILSRFFGRGVQLEAKGLADPYPTFSALFGLEVTASGAAVSADAALRVPAVGSALRVISEAVACLDRDCSGPAAAVLEKGKAANGWTSSFEMVRDLVIDALTDDNGGLAYITRKPNGEPLELVRYRSGAWLVDYDTFTGEPSYRLGANMRVPARDVVHLRAPFGRAPLSLYREAIGVALMLEQHAARLFQSAARPGGVLMFPKGMGEESVKKARAGWKATHEDAGAGGRTAILYDGAEFKPLSFSSTDAQFLENRKFQIQEVSRAFRVPPSMLFELDRATWGNTEQMGQEFLVYCLEPWLEALEGAFAKCGLMVKFDRDDMTRADLATRATTIASLVAAKVLNRNEGRAWLNMAPVAGGDVFENPNINTDQAPAPAAADDGGEDAA</sequence>
<dbReference type="RefSeq" id="WP_108435712.1">
    <property type="nucleotide sequence ID" value="NZ_CP028918.1"/>
</dbReference>
<evidence type="ECO:0000313" key="3">
    <source>
        <dbReference type="Proteomes" id="UP000244496"/>
    </source>
</evidence>
<accession>A0A2S0UM71</accession>
<dbReference type="Proteomes" id="UP000244496">
    <property type="component" value="Chromosome"/>
</dbReference>
<dbReference type="Gene3D" id="3.30.1120.70">
    <property type="match status" value="1"/>
</dbReference>
<evidence type="ECO:0000313" key="2">
    <source>
        <dbReference type="EMBL" id="AWB48893.1"/>
    </source>
</evidence>
<keyword evidence="3" id="KW-1185">Reference proteome</keyword>
<dbReference type="EMBL" id="CP028918">
    <property type="protein sequence ID" value="AWB48893.1"/>
    <property type="molecule type" value="Genomic_DNA"/>
</dbReference>
<dbReference type="InterPro" id="IPR006944">
    <property type="entry name" value="Phage/GTA_portal"/>
</dbReference>
<dbReference type="OrthoDB" id="7592047at2"/>
<dbReference type="Pfam" id="PF04860">
    <property type="entry name" value="Phage_portal"/>
    <property type="match status" value="1"/>
</dbReference>
<evidence type="ECO:0000256" key="1">
    <source>
        <dbReference type="SAM" id="MobiDB-lite"/>
    </source>
</evidence>
<dbReference type="InterPro" id="IPR006427">
    <property type="entry name" value="Portal_HK97"/>
</dbReference>
<name>A0A2S0UM71_9RHOB</name>